<reference evidence="7 8" key="1">
    <citation type="submission" date="2018-09" db="EMBL/GenBank/DDBJ databases">
        <authorList>
            <person name="Tagini F."/>
        </authorList>
    </citation>
    <scope>NUCLEOTIDE SEQUENCE [LARGE SCALE GENOMIC DNA]</scope>
    <source>
        <strain evidence="7 8">MK136</strain>
    </source>
</reference>
<comment type="function">
    <text evidence="6">Part of an energy-coupled inorganic carbon pump.</text>
</comment>
<evidence type="ECO:0000256" key="4">
    <source>
        <dbReference type="ARBA" id="ARBA00022833"/>
    </source>
</evidence>
<gene>
    <name evidence="6" type="primary">dabA</name>
    <name evidence="7" type="ORF">LAUMK136_05035</name>
</gene>
<keyword evidence="2 6" id="KW-1003">Cell membrane</keyword>
<dbReference type="PANTHER" id="PTHR38344">
    <property type="entry name" value="UPF0753 PROTEIN AQ_863"/>
    <property type="match status" value="1"/>
</dbReference>
<keyword evidence="4 6" id="KW-0862">Zinc</keyword>
<dbReference type="Pfam" id="PF10070">
    <property type="entry name" value="DabA"/>
    <property type="match status" value="1"/>
</dbReference>
<evidence type="ECO:0000313" key="8">
    <source>
        <dbReference type="Proteomes" id="UP000273307"/>
    </source>
</evidence>
<dbReference type="InterPro" id="IPR018752">
    <property type="entry name" value="DabA"/>
</dbReference>
<sequence length="868" mass="93661">MTTVADTVSTQTRRAQLRSDVNLAARVIPTHYPLETFIAVNPLAGLESMPFEQAVRRAGDLYGSPGVLAETTFRELYRAGRITDADLESTLRLRYPTLLDGQPVRMGNRVMTPAQLLRGDLLHGSLAPKPLRRNMTRSEQTAAAVAEQVDAQATKWCAAFFGSTAAGWPMPDHHKGFYHAWRMLAPADHKLSRRVRASLRALPIRADDAALQALDLLGIPEHDRITYLQAHLTRLPGWAAHVRWSAERATGVDLLDYLAMRLTYEAILMSHNSFSATTEPAAIRPSIPSARDRAAALALEWGLDNTGDDIDLSAAARVLSALPVTARQLVWQQAFEAHYRDALLQALAENAAAPSTGRAAAQIVCCIDTRSEGLRRHIESLGEYQTFGFAGFFAVAIRFTGLLGGTPNDLCPVLIRPEHEVVESPLPSAADAAQRVRNGSLLMAGAEAAFHAAKQALIAPFALAEAAGWAAGPWAAAKTLSPLASGELRRRLRDRLAPPAPTVLSINDTVALAHRALYAQVALTTMGLTKQFARLVVLCGHGSVTENNPYQAALDCGACGGQAGGPNARTAAAILNDTDVRAELGTLGIAIPNDTWFVAAQHDTATDGVTVLDQHLIPDSHVPDVRRLAADLRIAGAELAAERCSGLPGGPADPDPARASRHVANRSVDWAQVFPEWGLAGNAAFIVAPRALTRGIDLRRRVFLHSYEADVDTEGGALETILTAPMVVAQWINCQYYFSTVAPDMFGAGTKTIHNVVGGVGVLAGHGGDLQLGLPRQSLTDGRSFGHEPMRLLTVVQAPLQRIDMIVSRNPVLQHLFGNDWVCLVAREGPDDGWQRWTRGGWRRWENTATADDPNPTYQEVMPCQPTA</sequence>
<dbReference type="Proteomes" id="UP000273307">
    <property type="component" value="Unassembled WGS sequence"/>
</dbReference>
<feature type="binding site" evidence="6">
    <location>
        <position position="541"/>
    </location>
    <ligand>
        <name>Zn(2+)</name>
        <dbReference type="ChEBI" id="CHEBI:29105"/>
    </ligand>
</feature>
<comment type="cofactor">
    <cofactor evidence="6">
        <name>Zn(2+)</name>
        <dbReference type="ChEBI" id="CHEBI:29105"/>
    </cofactor>
</comment>
<dbReference type="GO" id="GO:0005886">
    <property type="term" value="C:plasma membrane"/>
    <property type="evidence" value="ECO:0007669"/>
    <property type="project" value="UniProtKB-SubCell"/>
</dbReference>
<comment type="subunit">
    <text evidence="6">Forms a complex with DabB.</text>
</comment>
<dbReference type="HAMAP" id="MF_01871">
    <property type="entry name" value="DabA"/>
    <property type="match status" value="1"/>
</dbReference>
<organism evidence="7 8">
    <name type="scientific">Mycobacterium attenuatum</name>
    <dbReference type="NCBI Taxonomy" id="2341086"/>
    <lineage>
        <taxon>Bacteria</taxon>
        <taxon>Bacillati</taxon>
        <taxon>Actinomycetota</taxon>
        <taxon>Actinomycetes</taxon>
        <taxon>Mycobacteriales</taxon>
        <taxon>Mycobacteriaceae</taxon>
        <taxon>Mycobacterium</taxon>
    </lineage>
</organism>
<evidence type="ECO:0000256" key="1">
    <source>
        <dbReference type="ARBA" id="ARBA00022448"/>
    </source>
</evidence>
<feature type="binding site" evidence="6">
    <location>
        <position position="366"/>
    </location>
    <ligand>
        <name>Zn(2+)</name>
        <dbReference type="ChEBI" id="CHEBI:29105"/>
    </ligand>
</feature>
<dbReference type="AlphaFoldDB" id="A0A498QEV5"/>
<evidence type="ECO:0000256" key="3">
    <source>
        <dbReference type="ARBA" id="ARBA00022723"/>
    </source>
</evidence>
<dbReference type="GO" id="GO:0008270">
    <property type="term" value="F:zinc ion binding"/>
    <property type="evidence" value="ECO:0007669"/>
    <property type="project" value="UniProtKB-UniRule"/>
</dbReference>
<keyword evidence="8" id="KW-1185">Reference proteome</keyword>
<keyword evidence="3 6" id="KW-0479">Metal-binding</keyword>
<evidence type="ECO:0000256" key="5">
    <source>
        <dbReference type="ARBA" id="ARBA00023136"/>
    </source>
</evidence>
<evidence type="ECO:0000313" key="7">
    <source>
        <dbReference type="EMBL" id="VBA43343.1"/>
    </source>
</evidence>
<dbReference type="PANTHER" id="PTHR38344:SF1">
    <property type="entry name" value="INORGANIC CARBON TRANSPORTER SUBUNIT DABA-RELATED"/>
    <property type="match status" value="1"/>
</dbReference>
<keyword evidence="1 6" id="KW-0813">Transport</keyword>
<comment type="similarity">
    <text evidence="6">Belongs to the inorganic carbon transporter (TC 9.A.2) DabA family.</text>
</comment>
<proteinExistence type="inferred from homology"/>
<accession>A0A498QEV5</accession>
<comment type="subcellular location">
    <subcellularLocation>
        <location evidence="6">Cell membrane</location>
        <topology evidence="6">Peripheral membrane protein</topology>
    </subcellularLocation>
</comment>
<evidence type="ECO:0000256" key="2">
    <source>
        <dbReference type="ARBA" id="ARBA00022475"/>
    </source>
</evidence>
<evidence type="ECO:0000256" key="6">
    <source>
        <dbReference type="HAMAP-Rule" id="MF_01871"/>
    </source>
</evidence>
<dbReference type="RefSeq" id="WP_122498488.1">
    <property type="nucleotide sequence ID" value="NZ_UPHP01000133.1"/>
</dbReference>
<name>A0A498QEV5_9MYCO</name>
<protein>
    <recommendedName>
        <fullName evidence="6">Probable inorganic carbon transporter subunit DabA</fullName>
    </recommendedName>
</protein>
<dbReference type="OrthoDB" id="9805101at2"/>
<feature type="binding site" evidence="6">
    <location>
        <position position="368"/>
    </location>
    <ligand>
        <name>Zn(2+)</name>
        <dbReference type="ChEBI" id="CHEBI:29105"/>
    </ligand>
</feature>
<feature type="binding site" evidence="6">
    <location>
        <position position="556"/>
    </location>
    <ligand>
        <name>Zn(2+)</name>
        <dbReference type="ChEBI" id="CHEBI:29105"/>
    </ligand>
</feature>
<dbReference type="EMBL" id="UPHP01000133">
    <property type="protein sequence ID" value="VBA43343.1"/>
    <property type="molecule type" value="Genomic_DNA"/>
</dbReference>
<keyword evidence="5 6" id="KW-0472">Membrane</keyword>